<dbReference type="PANTHER" id="PTHR34406">
    <property type="entry name" value="PROTEIN YCEI"/>
    <property type="match status" value="1"/>
</dbReference>
<feature type="chain" id="PRO_5037594534" evidence="1">
    <location>
        <begin position="19"/>
        <end position="177"/>
    </location>
</feature>
<evidence type="ECO:0000313" key="4">
    <source>
        <dbReference type="Proteomes" id="UP000683507"/>
    </source>
</evidence>
<dbReference type="InterPro" id="IPR007372">
    <property type="entry name" value="Lipid/polyisoprenoid-bd_YceI"/>
</dbReference>
<feature type="signal peptide" evidence="1">
    <location>
        <begin position="1"/>
        <end position="18"/>
    </location>
</feature>
<dbReference type="InterPro" id="IPR036761">
    <property type="entry name" value="TTHA0802/YceI-like_sf"/>
</dbReference>
<gene>
    <name evidence="3" type="primary">yceI_3</name>
    <name evidence="3" type="ORF">CRYO30217_02749</name>
</gene>
<organism evidence="3 4">
    <name type="scientific">Parvicella tangerina</name>
    <dbReference type="NCBI Taxonomy" id="2829795"/>
    <lineage>
        <taxon>Bacteria</taxon>
        <taxon>Pseudomonadati</taxon>
        <taxon>Bacteroidota</taxon>
        <taxon>Flavobacteriia</taxon>
        <taxon>Flavobacteriales</taxon>
        <taxon>Parvicellaceae</taxon>
        <taxon>Parvicella</taxon>
    </lineage>
</organism>
<dbReference type="PANTHER" id="PTHR34406:SF1">
    <property type="entry name" value="PROTEIN YCEI"/>
    <property type="match status" value="1"/>
</dbReference>
<evidence type="ECO:0000259" key="2">
    <source>
        <dbReference type="SMART" id="SM00867"/>
    </source>
</evidence>
<dbReference type="Proteomes" id="UP000683507">
    <property type="component" value="Chromosome"/>
</dbReference>
<dbReference type="AlphaFoldDB" id="A0A916NJ19"/>
<dbReference type="SUPFAM" id="SSF101874">
    <property type="entry name" value="YceI-like"/>
    <property type="match status" value="1"/>
</dbReference>
<accession>A0A916NJ19</accession>
<dbReference type="EMBL" id="OU015584">
    <property type="protein sequence ID" value="CAG5085404.1"/>
    <property type="molecule type" value="Genomic_DNA"/>
</dbReference>
<proteinExistence type="predicted"/>
<name>A0A916NJ19_9FLAO</name>
<evidence type="ECO:0000256" key="1">
    <source>
        <dbReference type="SAM" id="SignalP"/>
    </source>
</evidence>
<reference evidence="3" key="1">
    <citation type="submission" date="2021-04" db="EMBL/GenBank/DDBJ databases">
        <authorList>
            <person name="Rodrigo-Torres L."/>
            <person name="Arahal R. D."/>
            <person name="Lucena T."/>
        </authorList>
    </citation>
    <scope>NUCLEOTIDE SEQUENCE</scope>
    <source>
        <strain evidence="3">AS29M-1</strain>
    </source>
</reference>
<dbReference type="Gene3D" id="2.40.128.110">
    <property type="entry name" value="Lipid/polyisoprenoid-binding, YceI-like"/>
    <property type="match status" value="1"/>
</dbReference>
<keyword evidence="4" id="KW-1185">Reference proteome</keyword>
<evidence type="ECO:0000313" key="3">
    <source>
        <dbReference type="EMBL" id="CAG5085404.1"/>
    </source>
</evidence>
<dbReference type="Pfam" id="PF04264">
    <property type="entry name" value="YceI"/>
    <property type="match status" value="1"/>
</dbReference>
<dbReference type="SMART" id="SM00867">
    <property type="entry name" value="YceI"/>
    <property type="match status" value="1"/>
</dbReference>
<sequence length="177" mass="20079">MKRILLLYLAIQSLHVYAQQLAIDKEKVRIEFLTSAKSTAGTIGGFEGQIVFNPNALEDSRISGSVDVNTLDTGNKLRDKHLKSDDFFDLKNFPRIYFESTSIRKASNSQKSNYRYRMEGVLTIEDSSHNEVIIFTFTDNIFAGEMTVSMTNYDLGLFSKKKGDKSEVTIKFTLPLK</sequence>
<dbReference type="RefSeq" id="WP_258542953.1">
    <property type="nucleotide sequence ID" value="NZ_OU015584.1"/>
</dbReference>
<keyword evidence="1" id="KW-0732">Signal</keyword>
<feature type="domain" description="Lipid/polyisoprenoid-binding YceI-like" evidence="2">
    <location>
        <begin position="20"/>
        <end position="177"/>
    </location>
</feature>
<dbReference type="KEGG" id="ptan:CRYO30217_02749"/>
<protein>
    <submittedName>
        <fullName evidence="3">Protein YceI</fullName>
    </submittedName>
</protein>